<evidence type="ECO:0000256" key="1">
    <source>
        <dbReference type="SAM" id="MobiDB-lite"/>
    </source>
</evidence>
<feature type="region of interest" description="Disordered" evidence="1">
    <location>
        <begin position="91"/>
        <end position="150"/>
    </location>
</feature>
<dbReference type="Proteomes" id="UP000277212">
    <property type="component" value="Unassembled WGS sequence"/>
</dbReference>
<name>A0A3M2RVB8_9HYPO</name>
<sequence>MIFFGLMALFLLYMFRVRGAKARSTKQTMSDNRSPEANWGGQTAQMRHQPFSHVGTQPVPPGGRAAGTMPKAPVNHGGHGIPTARCFMARAGDIASDDEDDDSYHYEKPEEDSGSYHYEEDEYHFYEDDDTQQEIDYPEDPGDDEESENYWGWGFSYSDWW</sequence>
<reference evidence="3 4" key="1">
    <citation type="submission" date="2017-06" db="EMBL/GenBank/DDBJ databases">
        <title>Comparative genomic analysis of Ambrosia Fusariam Clade fungi.</title>
        <authorList>
            <person name="Stajich J.E."/>
            <person name="Carrillo J."/>
            <person name="Kijimoto T."/>
            <person name="Eskalen A."/>
            <person name="O'Donnell K."/>
            <person name="Kasson M."/>
        </authorList>
    </citation>
    <scope>NUCLEOTIDE SEQUENCE [LARGE SCALE GENOMIC DNA]</scope>
    <source>
        <strain evidence="3">UCR3666</strain>
    </source>
</reference>
<protein>
    <submittedName>
        <fullName evidence="3">Uncharacterized protein</fullName>
    </submittedName>
</protein>
<feature type="signal peptide" evidence="2">
    <location>
        <begin position="1"/>
        <end position="22"/>
    </location>
</feature>
<evidence type="ECO:0000313" key="4">
    <source>
        <dbReference type="Proteomes" id="UP000277212"/>
    </source>
</evidence>
<gene>
    <name evidence="3" type="ORF">CDV36_011170</name>
</gene>
<feature type="chain" id="PRO_5018185992" evidence="2">
    <location>
        <begin position="23"/>
        <end position="161"/>
    </location>
</feature>
<dbReference type="EMBL" id="NKUJ01000252">
    <property type="protein sequence ID" value="RMJ09204.1"/>
    <property type="molecule type" value="Genomic_DNA"/>
</dbReference>
<evidence type="ECO:0000313" key="3">
    <source>
        <dbReference type="EMBL" id="RMJ09204.1"/>
    </source>
</evidence>
<organism evidence="3 4">
    <name type="scientific">Fusarium kuroshium</name>
    <dbReference type="NCBI Taxonomy" id="2010991"/>
    <lineage>
        <taxon>Eukaryota</taxon>
        <taxon>Fungi</taxon>
        <taxon>Dikarya</taxon>
        <taxon>Ascomycota</taxon>
        <taxon>Pezizomycotina</taxon>
        <taxon>Sordariomycetes</taxon>
        <taxon>Hypocreomycetidae</taxon>
        <taxon>Hypocreales</taxon>
        <taxon>Nectriaceae</taxon>
        <taxon>Fusarium</taxon>
        <taxon>Fusarium solani species complex</taxon>
    </lineage>
</organism>
<evidence type="ECO:0000256" key="2">
    <source>
        <dbReference type="SAM" id="SignalP"/>
    </source>
</evidence>
<dbReference type="OrthoDB" id="10376161at2759"/>
<feature type="compositionally biased region" description="Acidic residues" evidence="1">
    <location>
        <begin position="109"/>
        <end position="148"/>
    </location>
</feature>
<accession>A0A3M2RVB8</accession>
<comment type="caution">
    <text evidence="3">The sequence shown here is derived from an EMBL/GenBank/DDBJ whole genome shotgun (WGS) entry which is preliminary data.</text>
</comment>
<keyword evidence="4" id="KW-1185">Reference proteome</keyword>
<dbReference type="AlphaFoldDB" id="A0A3M2RVB8"/>
<keyword evidence="2" id="KW-0732">Signal</keyword>
<proteinExistence type="predicted"/>